<keyword evidence="1" id="KW-0808">Transferase</keyword>
<dbReference type="Pfam" id="PF22191">
    <property type="entry name" value="IBR_1"/>
    <property type="match status" value="1"/>
</dbReference>
<dbReference type="InterPro" id="IPR044066">
    <property type="entry name" value="TRIAD_supradom"/>
</dbReference>
<dbReference type="OrthoDB" id="9977870at2759"/>
<dbReference type="PANTHER" id="PTHR11685">
    <property type="entry name" value="RBR FAMILY RING FINGER AND IBR DOMAIN-CONTAINING"/>
    <property type="match status" value="1"/>
</dbReference>
<evidence type="ECO:0000256" key="6">
    <source>
        <dbReference type="ARBA" id="ARBA00022833"/>
    </source>
</evidence>
<dbReference type="EMBL" id="ML976658">
    <property type="protein sequence ID" value="KAF1979095.1"/>
    <property type="molecule type" value="Genomic_DNA"/>
</dbReference>
<keyword evidence="6" id="KW-0862">Zinc</keyword>
<dbReference type="Gene3D" id="1.20.120.1750">
    <property type="match status" value="1"/>
</dbReference>
<evidence type="ECO:0000313" key="9">
    <source>
        <dbReference type="Proteomes" id="UP000800036"/>
    </source>
</evidence>
<keyword evidence="2" id="KW-0479">Metal-binding</keyword>
<dbReference type="Proteomes" id="UP000800036">
    <property type="component" value="Unassembled WGS sequence"/>
</dbReference>
<dbReference type="PROSITE" id="PS51873">
    <property type="entry name" value="TRIAD"/>
    <property type="match status" value="1"/>
</dbReference>
<evidence type="ECO:0000313" key="8">
    <source>
        <dbReference type="EMBL" id="KAF1979095.1"/>
    </source>
</evidence>
<dbReference type="GO" id="GO:0016567">
    <property type="term" value="P:protein ubiquitination"/>
    <property type="evidence" value="ECO:0007669"/>
    <property type="project" value="InterPro"/>
</dbReference>
<dbReference type="GO" id="GO:0008270">
    <property type="term" value="F:zinc ion binding"/>
    <property type="evidence" value="ECO:0007669"/>
    <property type="project" value="UniProtKB-KW"/>
</dbReference>
<evidence type="ECO:0000256" key="5">
    <source>
        <dbReference type="ARBA" id="ARBA00022786"/>
    </source>
</evidence>
<keyword evidence="3" id="KW-0677">Repeat</keyword>
<sequence>MDEGALNMSPMCSEKLKSTETEEQLAEYECWVCTLSYTFDKARLGVLPGPMLQTDRSRLLEAYLDPDIVEKYKAKYQEYSVPKLKLTFCHCCTKWQPPSGFIDTQRSTYAACSCGTNTCVGCKGKWEDDNRRYSTTIEKLDWMPNYTQDCRIKPCPACCMWVELKQGCNHMTCDYCRREFCFQCMIEWNRLHESCGYIGDPFEGYDYEGYDYEGYENTRRGLHIYSGLNRQGLNRLGKRLEEQKLAEINGDGREGYDDFGDYNEEEW</sequence>
<name>A0A6A5VQ65_9PLEO</name>
<reference evidence="8" key="1">
    <citation type="journal article" date="2020" name="Stud. Mycol.">
        <title>101 Dothideomycetes genomes: a test case for predicting lifestyles and emergence of pathogens.</title>
        <authorList>
            <person name="Haridas S."/>
            <person name="Albert R."/>
            <person name="Binder M."/>
            <person name="Bloem J."/>
            <person name="Labutti K."/>
            <person name="Salamov A."/>
            <person name="Andreopoulos B."/>
            <person name="Baker S."/>
            <person name="Barry K."/>
            <person name="Bills G."/>
            <person name="Bluhm B."/>
            <person name="Cannon C."/>
            <person name="Castanera R."/>
            <person name="Culley D."/>
            <person name="Daum C."/>
            <person name="Ezra D."/>
            <person name="Gonzalez J."/>
            <person name="Henrissat B."/>
            <person name="Kuo A."/>
            <person name="Liang C."/>
            <person name="Lipzen A."/>
            <person name="Lutzoni F."/>
            <person name="Magnuson J."/>
            <person name="Mondo S."/>
            <person name="Nolan M."/>
            <person name="Ohm R."/>
            <person name="Pangilinan J."/>
            <person name="Park H.-J."/>
            <person name="Ramirez L."/>
            <person name="Alfaro M."/>
            <person name="Sun H."/>
            <person name="Tritt A."/>
            <person name="Yoshinaga Y."/>
            <person name="Zwiers L.-H."/>
            <person name="Turgeon B."/>
            <person name="Goodwin S."/>
            <person name="Spatafora J."/>
            <person name="Crous P."/>
            <person name="Grigoriev I."/>
        </authorList>
    </citation>
    <scope>NUCLEOTIDE SEQUENCE</scope>
    <source>
        <strain evidence="8">CBS 107.79</strain>
    </source>
</reference>
<keyword evidence="9" id="KW-1185">Reference proteome</keyword>
<evidence type="ECO:0000256" key="1">
    <source>
        <dbReference type="ARBA" id="ARBA00022679"/>
    </source>
</evidence>
<organism evidence="8 9">
    <name type="scientific">Bimuria novae-zelandiae CBS 107.79</name>
    <dbReference type="NCBI Taxonomy" id="1447943"/>
    <lineage>
        <taxon>Eukaryota</taxon>
        <taxon>Fungi</taxon>
        <taxon>Dikarya</taxon>
        <taxon>Ascomycota</taxon>
        <taxon>Pezizomycotina</taxon>
        <taxon>Dothideomycetes</taxon>
        <taxon>Pleosporomycetidae</taxon>
        <taxon>Pleosporales</taxon>
        <taxon>Massarineae</taxon>
        <taxon>Didymosphaeriaceae</taxon>
        <taxon>Bimuria</taxon>
    </lineage>
</organism>
<evidence type="ECO:0000256" key="4">
    <source>
        <dbReference type="ARBA" id="ARBA00022771"/>
    </source>
</evidence>
<gene>
    <name evidence="8" type="ORF">BU23DRAFT_642080</name>
</gene>
<proteinExistence type="predicted"/>
<evidence type="ECO:0000256" key="3">
    <source>
        <dbReference type="ARBA" id="ARBA00022737"/>
    </source>
</evidence>
<dbReference type="GO" id="GO:0004842">
    <property type="term" value="F:ubiquitin-protein transferase activity"/>
    <property type="evidence" value="ECO:0007669"/>
    <property type="project" value="InterPro"/>
</dbReference>
<dbReference type="InterPro" id="IPR031127">
    <property type="entry name" value="E3_UB_ligase_RBR"/>
</dbReference>
<feature type="domain" description="RING-type" evidence="7">
    <location>
        <begin position="1"/>
        <end position="203"/>
    </location>
</feature>
<dbReference type="CDD" id="cd20336">
    <property type="entry name" value="Rcat_RBR"/>
    <property type="match status" value="1"/>
</dbReference>
<keyword evidence="4" id="KW-0863">Zinc-finger</keyword>
<keyword evidence="5" id="KW-0833">Ubl conjugation pathway</keyword>
<dbReference type="AlphaFoldDB" id="A0A6A5VQ65"/>
<accession>A0A6A5VQ65</accession>
<protein>
    <recommendedName>
        <fullName evidence="7">RING-type domain-containing protein</fullName>
    </recommendedName>
</protein>
<dbReference type="SUPFAM" id="SSF57850">
    <property type="entry name" value="RING/U-box"/>
    <property type="match status" value="1"/>
</dbReference>
<evidence type="ECO:0000259" key="7">
    <source>
        <dbReference type="PROSITE" id="PS51873"/>
    </source>
</evidence>
<evidence type="ECO:0000256" key="2">
    <source>
        <dbReference type="ARBA" id="ARBA00022723"/>
    </source>
</evidence>